<dbReference type="AlphaFoldDB" id="A0A5P0ZEL4"/>
<dbReference type="GO" id="GO:0003677">
    <property type="term" value="F:DNA binding"/>
    <property type="evidence" value="ECO:0007669"/>
    <property type="project" value="UniProtKB-KW"/>
</dbReference>
<dbReference type="NCBIfam" id="NF045758">
    <property type="entry name" value="YlxM"/>
    <property type="match status" value="1"/>
</dbReference>
<dbReference type="Proteomes" id="UP000380386">
    <property type="component" value="Unassembled WGS sequence"/>
</dbReference>
<evidence type="ECO:0000256" key="1">
    <source>
        <dbReference type="ARBA" id="ARBA00008720"/>
    </source>
</evidence>
<dbReference type="Pfam" id="PF04297">
    <property type="entry name" value="UPF0122"/>
    <property type="match status" value="1"/>
</dbReference>
<evidence type="ECO:0000256" key="2">
    <source>
        <dbReference type="ARBA" id="ARBA00024764"/>
    </source>
</evidence>
<comment type="function">
    <text evidence="2 3">Might take part in the signal recognition particle (SRP) pathway. This is inferred from the conservation of its genetic proximity to ftsY/ffh. May be a regulatory protein.</text>
</comment>
<dbReference type="PANTHER" id="PTHR40083">
    <property type="entry name" value="UPF0122 PROTEIN CBO2450/CLC_2298"/>
    <property type="match status" value="1"/>
</dbReference>
<dbReference type="InterPro" id="IPR013324">
    <property type="entry name" value="RNA_pol_sigma_r3/r4-like"/>
</dbReference>
<protein>
    <recommendedName>
        <fullName evidence="3">UPF0122 protein FHL02_00460</fullName>
    </recommendedName>
</protein>
<dbReference type="HAMAP" id="MF_00245">
    <property type="entry name" value="UPF0122"/>
    <property type="match status" value="1"/>
</dbReference>
<gene>
    <name evidence="4" type="ORF">FHL02_00460</name>
</gene>
<dbReference type="InterPro" id="IPR054831">
    <property type="entry name" value="UPF0122_fam_protein"/>
</dbReference>
<reference evidence="4 5" key="1">
    <citation type="journal article" date="2019" name="Syst. Appl. Microbiol.">
        <title>Polyphasic characterization of two novel Lactobacillus spp. isolated from blown salami packages: Description of Lactobacillus halodurans sp. nov. and Lactobacillus salsicarnum sp. nov.</title>
        <authorList>
            <person name="Schuster J.A."/>
            <person name="Klingl A."/>
            <person name="Vogel R.F."/>
            <person name="Ehrmann M.A."/>
        </authorList>
    </citation>
    <scope>NUCLEOTIDE SEQUENCE [LARGE SCALE GENOMIC DNA]</scope>
    <source>
        <strain evidence="4 5">TMW 1.2118</strain>
    </source>
</reference>
<dbReference type="PANTHER" id="PTHR40083:SF1">
    <property type="entry name" value="UPF0122 PROTEIN YLXM"/>
    <property type="match status" value="1"/>
</dbReference>
<comment type="similarity">
    <text evidence="1 3">Belongs to the UPF0122 family.</text>
</comment>
<keyword evidence="4" id="KW-0238">DNA-binding</keyword>
<dbReference type="RefSeq" id="WP_153381507.1">
    <property type="nucleotide sequence ID" value="NZ_VDFL01000001.1"/>
</dbReference>
<dbReference type="InterPro" id="IPR036388">
    <property type="entry name" value="WH-like_DNA-bd_sf"/>
</dbReference>
<proteinExistence type="inferred from homology"/>
<evidence type="ECO:0000313" key="4">
    <source>
        <dbReference type="EMBL" id="MQS51484.1"/>
    </source>
</evidence>
<organism evidence="4 5">
    <name type="scientific">Companilactobacillus mishanensis</name>
    <dbReference type="NCBI Taxonomy" id="2486008"/>
    <lineage>
        <taxon>Bacteria</taxon>
        <taxon>Bacillati</taxon>
        <taxon>Bacillota</taxon>
        <taxon>Bacilli</taxon>
        <taxon>Lactobacillales</taxon>
        <taxon>Lactobacillaceae</taxon>
        <taxon>Companilactobacillus</taxon>
    </lineage>
</organism>
<evidence type="ECO:0000313" key="5">
    <source>
        <dbReference type="Proteomes" id="UP000380386"/>
    </source>
</evidence>
<dbReference type="InterPro" id="IPR007394">
    <property type="entry name" value="UPF0122"/>
</dbReference>
<dbReference type="EMBL" id="VDFM01000001">
    <property type="protein sequence ID" value="MQS51484.1"/>
    <property type="molecule type" value="Genomic_DNA"/>
</dbReference>
<sequence>MDIDETNKINLLYNFYHSLLTTKQDKYMDLYYVEDFSLSEIAEQLGVSRQAVLDNIHRSVASLERFEEDLHLVDRTQEIDDIASQLNNVVRSKYSSDKELLKLVRRISKINEM</sequence>
<evidence type="ECO:0000256" key="3">
    <source>
        <dbReference type="HAMAP-Rule" id="MF_00245"/>
    </source>
</evidence>
<dbReference type="OrthoDB" id="6392at2"/>
<accession>A0A5P0ZEL4</accession>
<dbReference type="Gene3D" id="1.10.10.10">
    <property type="entry name" value="Winged helix-like DNA-binding domain superfamily/Winged helix DNA-binding domain"/>
    <property type="match status" value="1"/>
</dbReference>
<dbReference type="SUPFAM" id="SSF88659">
    <property type="entry name" value="Sigma3 and sigma4 domains of RNA polymerase sigma factors"/>
    <property type="match status" value="1"/>
</dbReference>
<comment type="caution">
    <text evidence="4">The sequence shown here is derived from an EMBL/GenBank/DDBJ whole genome shotgun (WGS) entry which is preliminary data.</text>
</comment>
<name>A0A5P0ZEL4_9LACO</name>